<dbReference type="InterPro" id="IPR033122">
    <property type="entry name" value="LETM1-like_RBD"/>
</dbReference>
<evidence type="ECO:0000256" key="1">
    <source>
        <dbReference type="SAM" id="Phobius"/>
    </source>
</evidence>
<name>A0A7S3QGX8_9STRA</name>
<evidence type="ECO:0000313" key="3">
    <source>
        <dbReference type="EMBL" id="CAE0477262.1"/>
    </source>
</evidence>
<dbReference type="GO" id="GO:0043022">
    <property type="term" value="F:ribosome binding"/>
    <property type="evidence" value="ECO:0007669"/>
    <property type="project" value="InterPro"/>
</dbReference>
<dbReference type="Pfam" id="PF07766">
    <property type="entry name" value="LETM1_RBD"/>
    <property type="match status" value="1"/>
</dbReference>
<feature type="transmembrane region" description="Helical" evidence="1">
    <location>
        <begin position="132"/>
        <end position="154"/>
    </location>
</feature>
<accession>A0A7S3QGX8</accession>
<reference evidence="3" key="1">
    <citation type="submission" date="2021-01" db="EMBL/GenBank/DDBJ databases">
        <authorList>
            <person name="Corre E."/>
            <person name="Pelletier E."/>
            <person name="Niang G."/>
            <person name="Scheremetjew M."/>
            <person name="Finn R."/>
            <person name="Kale V."/>
            <person name="Holt S."/>
            <person name="Cochrane G."/>
            <person name="Meng A."/>
            <person name="Brown T."/>
            <person name="Cohen L."/>
        </authorList>
    </citation>
    <scope>NUCLEOTIDE SEQUENCE</scope>
    <source>
        <strain evidence="3">MM31A-1</strain>
    </source>
</reference>
<protein>
    <recommendedName>
        <fullName evidence="2">Letm1 RBD domain-containing protein</fullName>
    </recommendedName>
</protein>
<keyword evidence="1" id="KW-0812">Transmembrane</keyword>
<gene>
    <name evidence="3" type="ORF">CDEB00056_LOCUS22115</name>
</gene>
<feature type="domain" description="Letm1 RBD" evidence="2">
    <location>
        <begin position="115"/>
        <end position="330"/>
    </location>
</feature>
<dbReference type="EMBL" id="HBIO01028853">
    <property type="protein sequence ID" value="CAE0477262.1"/>
    <property type="molecule type" value="Transcribed_RNA"/>
</dbReference>
<organism evidence="3">
    <name type="scientific">Chaetoceros debilis</name>
    <dbReference type="NCBI Taxonomy" id="122233"/>
    <lineage>
        <taxon>Eukaryota</taxon>
        <taxon>Sar</taxon>
        <taxon>Stramenopiles</taxon>
        <taxon>Ochrophyta</taxon>
        <taxon>Bacillariophyta</taxon>
        <taxon>Coscinodiscophyceae</taxon>
        <taxon>Chaetocerotophycidae</taxon>
        <taxon>Chaetocerotales</taxon>
        <taxon>Chaetocerotaceae</taxon>
        <taxon>Chaetoceros</taxon>
    </lineage>
</organism>
<sequence length="374" mass="41643">MSKMIRYHTFGPGAAMRRLGPLLASTSRVGELCLIQSPSSWSKPETQARKFSTSSKPKIAIQKSNPSVLELVKSFPSGLTRLISCIQAYQNINEAAFSKHNTWSNSNNGLVGYIPRRQSEQKRKLKRDLTKVALPVGFAAIPFIGNSIFPIIAFSPSFFLSSHFLEGYQRPIAHDEYRDRLGAFEACANYFWVTVLREGKERKLDVMAKLKRSDDGKAGAIVDGCALYDLCHDRFPNHIPRQQLLKIAIVAGMSPVIVAILPSVWIRFRLGSIAKDIILDDSDLIRDNIYDGGCQSLTDDEILNANSLRGLPCGRDISYDEMRNYLTKHLGIMKPIFENKGGKIGLLGSFASAMFVLHLPAIRLKTDPPTNTLK</sequence>
<evidence type="ECO:0000259" key="2">
    <source>
        <dbReference type="Pfam" id="PF07766"/>
    </source>
</evidence>
<keyword evidence="1" id="KW-0472">Membrane</keyword>
<feature type="transmembrane region" description="Helical" evidence="1">
    <location>
        <begin position="344"/>
        <end position="364"/>
    </location>
</feature>
<dbReference type="AlphaFoldDB" id="A0A7S3QGX8"/>
<proteinExistence type="predicted"/>
<keyword evidence="1" id="KW-1133">Transmembrane helix</keyword>
<feature type="transmembrane region" description="Helical" evidence="1">
    <location>
        <begin position="244"/>
        <end position="266"/>
    </location>
</feature>